<name>A0A2T0MXG9_9ACTN</name>
<dbReference type="EMBL" id="PVNG01000010">
    <property type="protein sequence ID" value="PRX63774.1"/>
    <property type="molecule type" value="Genomic_DNA"/>
</dbReference>
<feature type="transmembrane region" description="Helical" evidence="1">
    <location>
        <begin position="81"/>
        <end position="100"/>
    </location>
</feature>
<accession>A0A2T0MXG9</accession>
<sequence>MQAYLPILIAVALLASGIAAGVLLWSVMGGVPLLLSLPAERYVEIHQFWGSRFDGLQPLLVSVTVVLGALLAILAPARPASALFAVSAVAALAVIIISRFRNVPLKRKVMRLDAHNLPADWEQLDPRRAWAAWNLARTVCGVLAFTVNVAAVSLLI</sequence>
<keyword evidence="1" id="KW-1133">Transmembrane helix</keyword>
<gene>
    <name evidence="2" type="ORF">B0I32_110226</name>
</gene>
<proteinExistence type="predicted"/>
<organism evidence="2 3">
    <name type="scientific">Nonomuraea fuscirosea</name>
    <dbReference type="NCBI Taxonomy" id="1291556"/>
    <lineage>
        <taxon>Bacteria</taxon>
        <taxon>Bacillati</taxon>
        <taxon>Actinomycetota</taxon>
        <taxon>Actinomycetes</taxon>
        <taxon>Streptosporangiales</taxon>
        <taxon>Streptosporangiaceae</taxon>
        <taxon>Nonomuraea</taxon>
    </lineage>
</organism>
<feature type="transmembrane region" description="Helical" evidence="1">
    <location>
        <begin position="6"/>
        <end position="35"/>
    </location>
</feature>
<feature type="transmembrane region" description="Helical" evidence="1">
    <location>
        <begin position="56"/>
        <end position="75"/>
    </location>
</feature>
<evidence type="ECO:0000313" key="3">
    <source>
        <dbReference type="Proteomes" id="UP000238312"/>
    </source>
</evidence>
<feature type="transmembrane region" description="Helical" evidence="1">
    <location>
        <begin position="135"/>
        <end position="155"/>
    </location>
</feature>
<keyword evidence="1" id="KW-0812">Transmembrane</keyword>
<dbReference type="OrthoDB" id="4251131at2"/>
<dbReference type="AlphaFoldDB" id="A0A2T0MXG9"/>
<dbReference type="InterPro" id="IPR013901">
    <property type="entry name" value="Anthrone_oxy"/>
</dbReference>
<keyword evidence="1" id="KW-0472">Membrane</keyword>
<reference evidence="2 3" key="1">
    <citation type="submission" date="2018-03" db="EMBL/GenBank/DDBJ databases">
        <title>Genomic Encyclopedia of Type Strains, Phase III (KMG-III): the genomes of soil and plant-associated and newly described type strains.</title>
        <authorList>
            <person name="Whitman W."/>
        </authorList>
    </citation>
    <scope>NUCLEOTIDE SEQUENCE [LARGE SCALE GENOMIC DNA]</scope>
    <source>
        <strain evidence="2 3">CGMCC 4.7104</strain>
    </source>
</reference>
<keyword evidence="3" id="KW-1185">Reference proteome</keyword>
<protein>
    <submittedName>
        <fullName evidence="2">Uncharacterized protein DUF1772</fullName>
    </submittedName>
</protein>
<dbReference type="Pfam" id="PF08592">
    <property type="entry name" value="Anthrone_oxy"/>
    <property type="match status" value="1"/>
</dbReference>
<dbReference type="RefSeq" id="WP_106243249.1">
    <property type="nucleotide sequence ID" value="NZ_JBFAIB010000001.1"/>
</dbReference>
<dbReference type="Proteomes" id="UP000238312">
    <property type="component" value="Unassembled WGS sequence"/>
</dbReference>
<evidence type="ECO:0000313" key="2">
    <source>
        <dbReference type="EMBL" id="PRX63774.1"/>
    </source>
</evidence>
<evidence type="ECO:0000256" key="1">
    <source>
        <dbReference type="SAM" id="Phobius"/>
    </source>
</evidence>
<comment type="caution">
    <text evidence="2">The sequence shown here is derived from an EMBL/GenBank/DDBJ whole genome shotgun (WGS) entry which is preliminary data.</text>
</comment>